<sequence>MASLAKLVGERIRQLRKEQKLSQEELGELAQLQSSYIGGVERGERNVSLETLEKIIQAFNISFFEFFRFGEIGLSDKLSKEELIEVFSDKLYNSDFSDVMKIFEIYKILQRGKE</sequence>
<organism evidence="3 4">
    <name type="scientific">Paenibacillus athensensis</name>
    <dbReference type="NCBI Taxonomy" id="1967502"/>
    <lineage>
        <taxon>Bacteria</taxon>
        <taxon>Bacillati</taxon>
        <taxon>Bacillota</taxon>
        <taxon>Bacilli</taxon>
        <taxon>Bacillales</taxon>
        <taxon>Paenibacillaceae</taxon>
        <taxon>Paenibacillus</taxon>
    </lineage>
</organism>
<feature type="domain" description="HTH cro/C1-type" evidence="2">
    <location>
        <begin position="12"/>
        <end position="66"/>
    </location>
</feature>
<dbReference type="PROSITE" id="PS50943">
    <property type="entry name" value="HTH_CROC1"/>
    <property type="match status" value="1"/>
</dbReference>
<dbReference type="GO" id="GO:0005829">
    <property type="term" value="C:cytosol"/>
    <property type="evidence" value="ECO:0007669"/>
    <property type="project" value="TreeGrafter"/>
</dbReference>
<dbReference type="Proteomes" id="UP000298246">
    <property type="component" value="Unassembled WGS sequence"/>
</dbReference>
<comment type="caution">
    <text evidence="3">The sequence shown here is derived from an EMBL/GenBank/DDBJ whole genome shotgun (WGS) entry which is preliminary data.</text>
</comment>
<reference evidence="3 4" key="1">
    <citation type="submission" date="2017-03" db="EMBL/GenBank/DDBJ databases">
        <title>Isolation of Levoglucosan Utilizing Bacteria.</title>
        <authorList>
            <person name="Arya A.S."/>
        </authorList>
    </citation>
    <scope>NUCLEOTIDE SEQUENCE [LARGE SCALE GENOMIC DNA]</scope>
    <source>
        <strain evidence="3 4">MEC069</strain>
    </source>
</reference>
<evidence type="ECO:0000259" key="2">
    <source>
        <dbReference type="PROSITE" id="PS50943"/>
    </source>
</evidence>
<dbReference type="PANTHER" id="PTHR46797">
    <property type="entry name" value="HTH-TYPE TRANSCRIPTIONAL REGULATOR"/>
    <property type="match status" value="1"/>
</dbReference>
<dbReference type="InterPro" id="IPR001387">
    <property type="entry name" value="Cro/C1-type_HTH"/>
</dbReference>
<dbReference type="SMART" id="SM00530">
    <property type="entry name" value="HTH_XRE"/>
    <property type="match status" value="1"/>
</dbReference>
<proteinExistence type="predicted"/>
<dbReference type="OrthoDB" id="9814553at2"/>
<dbReference type="Gene3D" id="1.10.260.40">
    <property type="entry name" value="lambda repressor-like DNA-binding domains"/>
    <property type="match status" value="1"/>
</dbReference>
<dbReference type="AlphaFoldDB" id="A0A4Y8QAI2"/>
<dbReference type="SUPFAM" id="SSF47413">
    <property type="entry name" value="lambda repressor-like DNA-binding domains"/>
    <property type="match status" value="1"/>
</dbReference>
<dbReference type="EMBL" id="MYFO01000001">
    <property type="protein sequence ID" value="TFE91841.1"/>
    <property type="molecule type" value="Genomic_DNA"/>
</dbReference>
<evidence type="ECO:0000313" key="3">
    <source>
        <dbReference type="EMBL" id="TFE91841.1"/>
    </source>
</evidence>
<evidence type="ECO:0000256" key="1">
    <source>
        <dbReference type="ARBA" id="ARBA00023125"/>
    </source>
</evidence>
<dbReference type="GO" id="GO:0003677">
    <property type="term" value="F:DNA binding"/>
    <property type="evidence" value="ECO:0007669"/>
    <property type="project" value="UniProtKB-KW"/>
</dbReference>
<evidence type="ECO:0000313" key="4">
    <source>
        <dbReference type="Proteomes" id="UP000298246"/>
    </source>
</evidence>
<dbReference type="InterPro" id="IPR050807">
    <property type="entry name" value="TransReg_Diox_bact_type"/>
</dbReference>
<protein>
    <recommendedName>
        <fullName evidence="2">HTH cro/C1-type domain-containing protein</fullName>
    </recommendedName>
</protein>
<dbReference type="InterPro" id="IPR010982">
    <property type="entry name" value="Lambda_DNA-bd_dom_sf"/>
</dbReference>
<keyword evidence="4" id="KW-1185">Reference proteome</keyword>
<dbReference type="CDD" id="cd00093">
    <property type="entry name" value="HTH_XRE"/>
    <property type="match status" value="1"/>
</dbReference>
<gene>
    <name evidence="3" type="ORF">B5M42_00960</name>
</gene>
<accession>A0A4Y8QAI2</accession>
<keyword evidence="1" id="KW-0238">DNA-binding</keyword>
<name>A0A4Y8QAI2_9BACL</name>
<dbReference type="PANTHER" id="PTHR46797:SF24">
    <property type="entry name" value="DNA-BINDING PHAGE PROTEIN"/>
    <property type="match status" value="1"/>
</dbReference>
<dbReference type="GO" id="GO:0003700">
    <property type="term" value="F:DNA-binding transcription factor activity"/>
    <property type="evidence" value="ECO:0007669"/>
    <property type="project" value="TreeGrafter"/>
</dbReference>
<dbReference type="RefSeq" id="WP_134748739.1">
    <property type="nucleotide sequence ID" value="NZ_MYFO02000001.1"/>
</dbReference>
<dbReference type="Pfam" id="PF01381">
    <property type="entry name" value="HTH_3"/>
    <property type="match status" value="1"/>
</dbReference>